<name>A0ABT8JU10_9BACL</name>
<proteinExistence type="predicted"/>
<dbReference type="Proteomes" id="UP001175097">
    <property type="component" value="Unassembled WGS sequence"/>
</dbReference>
<comment type="caution">
    <text evidence="1">The sequence shown here is derived from an EMBL/GenBank/DDBJ whole genome shotgun (WGS) entry which is preliminary data.</text>
</comment>
<reference evidence="1" key="1">
    <citation type="submission" date="2023-03" db="EMBL/GenBank/DDBJ databases">
        <title>MT1 and MT2 Draft Genomes of Novel Species.</title>
        <authorList>
            <person name="Venkateswaran K."/>
        </authorList>
    </citation>
    <scope>NUCLEOTIDE SEQUENCE</scope>
    <source>
        <strain evidence="1">F6_3S_P_2</strain>
    </source>
</reference>
<dbReference type="EMBL" id="JAROCC010000012">
    <property type="protein sequence ID" value="MDN4608646.1"/>
    <property type="molecule type" value="Genomic_DNA"/>
</dbReference>
<dbReference type="RefSeq" id="WP_301244850.1">
    <property type="nucleotide sequence ID" value="NZ_JAROCC010000012.1"/>
</dbReference>
<gene>
    <name evidence="1" type="ORF">P5G49_14385</name>
</gene>
<accession>A0ABT8JU10</accession>
<sequence>MDKVYQSRVDQLVLLGELLEEYFLKHGDITPALRRKIIAYRFALAIMKADDRLAPAAKKFSDVISAIEKNNFKAAAQYAAEALALGEGVIT</sequence>
<protein>
    <submittedName>
        <fullName evidence="1">Uncharacterized protein</fullName>
    </submittedName>
</protein>
<evidence type="ECO:0000313" key="1">
    <source>
        <dbReference type="EMBL" id="MDN4608646.1"/>
    </source>
</evidence>
<evidence type="ECO:0000313" key="2">
    <source>
        <dbReference type="Proteomes" id="UP001175097"/>
    </source>
</evidence>
<organism evidence="1 2">
    <name type="scientific">Sporosarcina highlanderae</name>
    <dbReference type="NCBI Taxonomy" id="3035916"/>
    <lineage>
        <taxon>Bacteria</taxon>
        <taxon>Bacillati</taxon>
        <taxon>Bacillota</taxon>
        <taxon>Bacilli</taxon>
        <taxon>Bacillales</taxon>
        <taxon>Caryophanaceae</taxon>
        <taxon>Sporosarcina</taxon>
    </lineage>
</organism>
<keyword evidence="2" id="KW-1185">Reference proteome</keyword>